<evidence type="ECO:0000313" key="1">
    <source>
        <dbReference type="EMBL" id="MFC5970311.1"/>
    </source>
</evidence>
<dbReference type="AlphaFoldDB" id="A0ABD5RIL9"/>
<keyword evidence="2" id="KW-1185">Reference proteome</keyword>
<organism evidence="1 2">
    <name type="scientific">Halomarina salina</name>
    <dbReference type="NCBI Taxonomy" id="1872699"/>
    <lineage>
        <taxon>Archaea</taxon>
        <taxon>Methanobacteriati</taxon>
        <taxon>Methanobacteriota</taxon>
        <taxon>Stenosarchaea group</taxon>
        <taxon>Halobacteria</taxon>
        <taxon>Halobacteriales</taxon>
        <taxon>Natronomonadaceae</taxon>
        <taxon>Halomarina</taxon>
    </lineage>
</organism>
<reference evidence="1 2" key="1">
    <citation type="journal article" date="2019" name="Int. J. Syst. Evol. Microbiol.">
        <title>The Global Catalogue of Microorganisms (GCM) 10K type strain sequencing project: providing services to taxonomists for standard genome sequencing and annotation.</title>
        <authorList>
            <consortium name="The Broad Institute Genomics Platform"/>
            <consortium name="The Broad Institute Genome Sequencing Center for Infectious Disease"/>
            <person name="Wu L."/>
            <person name="Ma J."/>
        </authorList>
    </citation>
    <scope>NUCLEOTIDE SEQUENCE [LARGE SCALE GENOMIC DNA]</scope>
    <source>
        <strain evidence="1 2">CGMCC 1.12543</strain>
    </source>
</reference>
<dbReference type="EMBL" id="JBHSQH010000001">
    <property type="protein sequence ID" value="MFC5970311.1"/>
    <property type="molecule type" value="Genomic_DNA"/>
</dbReference>
<comment type="caution">
    <text evidence="1">The sequence shown here is derived from an EMBL/GenBank/DDBJ whole genome shotgun (WGS) entry which is preliminary data.</text>
</comment>
<accession>A0ABD5RIL9</accession>
<gene>
    <name evidence="1" type="ORF">ACFPYI_03115</name>
</gene>
<evidence type="ECO:0008006" key="3">
    <source>
        <dbReference type="Google" id="ProtNLM"/>
    </source>
</evidence>
<dbReference type="Proteomes" id="UP001596099">
    <property type="component" value="Unassembled WGS sequence"/>
</dbReference>
<evidence type="ECO:0000313" key="2">
    <source>
        <dbReference type="Proteomes" id="UP001596099"/>
    </source>
</evidence>
<dbReference type="RefSeq" id="WP_247419153.1">
    <property type="nucleotide sequence ID" value="NZ_JALLGW010000002.1"/>
</dbReference>
<sequence length="58" mass="6574">MFDSTKTIDSDEAFAEALTRLIDTAESTTVDVRGGYDIETTDRRRYDVVITDVEPTRD</sequence>
<protein>
    <recommendedName>
        <fullName evidence="3">Amphi-Trp domain-containing protein</fullName>
    </recommendedName>
</protein>
<proteinExistence type="predicted"/>
<name>A0ABD5RIL9_9EURY</name>